<dbReference type="PANTHER" id="PTHR35861:SF1">
    <property type="entry name" value="PHAGE TAIL SHEATH PROTEIN"/>
    <property type="match status" value="1"/>
</dbReference>
<dbReference type="RefSeq" id="WP_309874832.1">
    <property type="nucleotide sequence ID" value="NZ_CP133838.1"/>
</dbReference>
<dbReference type="EMBL" id="CP133838">
    <property type="protein sequence ID" value="WMY72715.1"/>
    <property type="molecule type" value="Genomic_DNA"/>
</dbReference>
<evidence type="ECO:0008006" key="4">
    <source>
        <dbReference type="Google" id="ProtNLM"/>
    </source>
</evidence>
<dbReference type="InterPro" id="IPR052042">
    <property type="entry name" value="Tail_sheath_structural"/>
</dbReference>
<evidence type="ECO:0000256" key="1">
    <source>
        <dbReference type="SAM" id="MobiDB-lite"/>
    </source>
</evidence>
<protein>
    <recommendedName>
        <fullName evidence="4">Phage tail protein</fullName>
    </recommendedName>
</protein>
<name>A0ABY9S5F5_9ENTR</name>
<accession>A0ABY9S5F5</accession>
<proteinExistence type="predicted"/>
<sequence length="480" mass="50996">MPEITSFVHNGASVESKKAPQPMGPAGATVFGLVGTAPNLDPLIPRNKPYRITNPAQLTALDPSGAEAGTLYPAIAVIQQLASVACYVVVVEEGDDEPAPADYTGTVVSATDEPVTGNVVVVLKDTTLTTDVTDPTGWSVTVGGKTADVVSYTISDTDTLVLSGSAGLSAADVVPETLFTISGKSQVSNTTVANIIGGVDTATGRITGMQALKNTQESLTHISAPGFCQKPVSDALAALGAKIYAIPVGDGPSTNDQDAIDLSESMAVTGTGYDQFYLVDPMVKVWSQAEADYVYGSPSAQALACFARVKPWESPGKGRMGVNIEGLQRHIDYNLLDKTTSGDLLNRYGVSYFARTSRGGYSLIGNRTVSGRFVSQVGLEHTIIRKLLATTEEGMAENLTRTFMDQRISLINDFLSGLQMEEALIGARVYLHPTLNTTDNYRNGEWHIAINYAGYSPNEHVVYHLNEDTGIVESFLESVL</sequence>
<evidence type="ECO:0000313" key="2">
    <source>
        <dbReference type="EMBL" id="WMY72715.1"/>
    </source>
</evidence>
<reference evidence="2 3" key="1">
    <citation type="submission" date="2023-09" db="EMBL/GenBank/DDBJ databases">
        <title>Buttiauxella selenatireducens sp. nov., isolated from the rhizosphere of Cardamine hupingshanesis.</title>
        <authorList>
            <person name="Zhang S."/>
            <person name="Xu Z."/>
            <person name="Wang H."/>
            <person name="Guo Y."/>
        </authorList>
    </citation>
    <scope>NUCLEOTIDE SEQUENCE [LARGE SCALE GENOMIC DNA]</scope>
    <source>
        <strain evidence="2 3">R73</strain>
    </source>
</reference>
<keyword evidence="3" id="KW-1185">Reference proteome</keyword>
<gene>
    <name evidence="2" type="ORF">RHD99_14665</name>
</gene>
<dbReference type="Proteomes" id="UP001246690">
    <property type="component" value="Chromosome"/>
</dbReference>
<organism evidence="2 3">
    <name type="scientific">Buttiauxella selenatireducens</name>
    <dbReference type="NCBI Taxonomy" id="3073902"/>
    <lineage>
        <taxon>Bacteria</taxon>
        <taxon>Pseudomonadati</taxon>
        <taxon>Pseudomonadota</taxon>
        <taxon>Gammaproteobacteria</taxon>
        <taxon>Enterobacterales</taxon>
        <taxon>Enterobacteriaceae</taxon>
        <taxon>Buttiauxella</taxon>
    </lineage>
</organism>
<feature type="region of interest" description="Disordered" evidence="1">
    <location>
        <begin position="1"/>
        <end position="21"/>
    </location>
</feature>
<evidence type="ECO:0000313" key="3">
    <source>
        <dbReference type="Proteomes" id="UP001246690"/>
    </source>
</evidence>
<dbReference type="PANTHER" id="PTHR35861">
    <property type="match status" value="1"/>
</dbReference>